<organism evidence="1 2">
    <name type="scientific">Luteimicrobium subarcticum</name>
    <dbReference type="NCBI Taxonomy" id="620910"/>
    <lineage>
        <taxon>Bacteria</taxon>
        <taxon>Bacillati</taxon>
        <taxon>Actinomycetota</taxon>
        <taxon>Actinomycetes</taxon>
        <taxon>Micrococcales</taxon>
        <taxon>Luteimicrobium</taxon>
    </lineage>
</organism>
<dbReference type="AlphaFoldDB" id="A0A2M8WRD6"/>
<keyword evidence="2" id="KW-1185">Reference proteome</keyword>
<dbReference type="InterPro" id="IPR025447">
    <property type="entry name" value="DUF4192"/>
</dbReference>
<dbReference type="RefSeq" id="WP_100350183.1">
    <property type="nucleotide sequence ID" value="NZ_PGTZ01000008.1"/>
</dbReference>
<sequence>MEPHDDTLTVSVRDPRDLLAYVPYRLGFRPRDSAVVVSLRPPRSRVGLVVRVDLADLLDVRRGRPLARTVAHHLARDGAERIVVVAYADRVDDRVREALDVLDDELAVTAPVTARWAVTATGWSNPDCDDPTCCPPGGHPLAELDASPVAAELVLAGVSVAASRDHAYALPVADEPARRSARRAAGRWSTTHGRPPLTADARSAGLAAWRAALDLVVTGADVPAPAAGRVLAALEDSTVRDAALLCLVPDAGDHPERLAAADGPGLVGCEPATVDALARIIGPRGEAPEADLVEPVRRLLTTLAAHAAGTRRAPVLTLLGFLAWWTGDGGLARARVDAALAVDGGHRLAVLLSQMLDAGMPPGWVRAEHALLR</sequence>
<name>A0A2M8WRD6_9MICO</name>
<dbReference type="Proteomes" id="UP000231586">
    <property type="component" value="Unassembled WGS sequence"/>
</dbReference>
<reference evidence="1 2" key="1">
    <citation type="submission" date="2017-11" db="EMBL/GenBank/DDBJ databases">
        <title>Genomic Encyclopedia of Archaeal and Bacterial Type Strains, Phase II (KMG-II): From Individual Species to Whole Genera.</title>
        <authorList>
            <person name="Goeker M."/>
        </authorList>
    </citation>
    <scope>NUCLEOTIDE SEQUENCE [LARGE SCALE GENOMIC DNA]</scope>
    <source>
        <strain evidence="1 2">DSM 22413</strain>
    </source>
</reference>
<dbReference type="OrthoDB" id="4954868at2"/>
<comment type="caution">
    <text evidence="1">The sequence shown here is derived from an EMBL/GenBank/DDBJ whole genome shotgun (WGS) entry which is preliminary data.</text>
</comment>
<accession>A0A2M8WRD6</accession>
<protein>
    <submittedName>
        <fullName evidence="1">Uncharacterized protein DUF4192</fullName>
    </submittedName>
</protein>
<evidence type="ECO:0000313" key="2">
    <source>
        <dbReference type="Proteomes" id="UP000231586"/>
    </source>
</evidence>
<dbReference type="Pfam" id="PF13830">
    <property type="entry name" value="DUF4192"/>
    <property type="match status" value="1"/>
</dbReference>
<gene>
    <name evidence="1" type="ORF">CLV34_2075</name>
</gene>
<dbReference type="EMBL" id="PGTZ01000008">
    <property type="protein sequence ID" value="PJI93501.1"/>
    <property type="molecule type" value="Genomic_DNA"/>
</dbReference>
<evidence type="ECO:0000313" key="1">
    <source>
        <dbReference type="EMBL" id="PJI93501.1"/>
    </source>
</evidence>
<proteinExistence type="predicted"/>